<keyword evidence="1" id="KW-1133">Transmembrane helix</keyword>
<sequence length="192" mass="20685">MTAPTKTDRLMVALVGLVLVAVSLALLDWHFGWVLSWGDTLDTAPVDDVLATSWWPWASAVVGVLLGLLGLAWVLAHLRPASVPALRLPASGPEGRLEVDLRSLAHATAARLESLAPVTGLSGTARTHRGSTVVELRGRVEETAEVHELRDAVTTVTREVEQAFPAGDVAVRVVLDSPKATRRERTDRVRVQ</sequence>
<dbReference type="RefSeq" id="WP_349803715.1">
    <property type="nucleotide sequence ID" value="NZ_JBEGDP010000002.1"/>
</dbReference>
<comment type="caution">
    <text evidence="2">The sequence shown here is derived from an EMBL/GenBank/DDBJ whole genome shotgun (WGS) entry which is preliminary data.</text>
</comment>
<dbReference type="EMBL" id="JBEGDP010000002">
    <property type="protein sequence ID" value="MEQ7846170.1"/>
    <property type="molecule type" value="Genomic_DNA"/>
</dbReference>
<keyword evidence="1" id="KW-0472">Membrane</keyword>
<dbReference type="Proteomes" id="UP001482520">
    <property type="component" value="Unassembled WGS sequence"/>
</dbReference>
<accession>A0ABV1NUK8</accession>
<proteinExistence type="predicted"/>
<evidence type="ECO:0000313" key="3">
    <source>
        <dbReference type="Proteomes" id="UP001482520"/>
    </source>
</evidence>
<name>A0ABV1NUK8_9ACTN</name>
<keyword evidence="3" id="KW-1185">Reference proteome</keyword>
<feature type="transmembrane region" description="Helical" evidence="1">
    <location>
        <begin position="12"/>
        <end position="34"/>
    </location>
</feature>
<evidence type="ECO:0000256" key="1">
    <source>
        <dbReference type="SAM" id="Phobius"/>
    </source>
</evidence>
<protein>
    <recommendedName>
        <fullName evidence="4">Alkaline shock response membrane anchor protein AmaP</fullName>
    </recommendedName>
</protein>
<organism evidence="2 3">
    <name type="scientific">Nocardioides kribbensis</name>
    <dbReference type="NCBI Taxonomy" id="305517"/>
    <lineage>
        <taxon>Bacteria</taxon>
        <taxon>Bacillati</taxon>
        <taxon>Actinomycetota</taxon>
        <taxon>Actinomycetes</taxon>
        <taxon>Propionibacteriales</taxon>
        <taxon>Nocardioidaceae</taxon>
        <taxon>Nocardioides</taxon>
    </lineage>
</organism>
<evidence type="ECO:0008006" key="4">
    <source>
        <dbReference type="Google" id="ProtNLM"/>
    </source>
</evidence>
<feature type="transmembrane region" description="Helical" evidence="1">
    <location>
        <begin position="54"/>
        <end position="78"/>
    </location>
</feature>
<evidence type="ECO:0000313" key="2">
    <source>
        <dbReference type="EMBL" id="MEQ7846170.1"/>
    </source>
</evidence>
<reference evidence="2 3" key="1">
    <citation type="submission" date="2024-02" db="EMBL/GenBank/DDBJ databases">
        <title>Full genome sequence of Nocardioides kribbensis.</title>
        <authorList>
            <person name="Poletto B.L."/>
            <person name="Silva G."/>
            <person name="Galante D."/>
            <person name="Campos K.R."/>
            <person name="Santos M.B.N."/>
            <person name="Sacchi C.T."/>
        </authorList>
    </citation>
    <scope>NUCLEOTIDE SEQUENCE [LARGE SCALE GENOMIC DNA]</scope>
    <source>
        <strain evidence="2 3">O4R</strain>
    </source>
</reference>
<keyword evidence="1" id="KW-0812">Transmembrane</keyword>
<gene>
    <name evidence="2" type="ORF">V6R90_02690</name>
</gene>